<dbReference type="PANTHER" id="PTHR37309">
    <property type="entry name" value="SLR0284 PROTEIN"/>
    <property type="match status" value="1"/>
</dbReference>
<feature type="transmembrane region" description="Helical" evidence="1">
    <location>
        <begin position="34"/>
        <end position="56"/>
    </location>
</feature>
<keyword evidence="3" id="KW-1185">Reference proteome</keyword>
<feature type="transmembrane region" description="Helical" evidence="1">
    <location>
        <begin position="63"/>
        <end position="87"/>
    </location>
</feature>
<dbReference type="OrthoDB" id="7069343at2"/>
<dbReference type="InterPro" id="IPR007165">
    <property type="entry name" value="Phage_holin_4_2"/>
</dbReference>
<dbReference type="PANTHER" id="PTHR37309:SF1">
    <property type="entry name" value="SLR0284 PROTEIN"/>
    <property type="match status" value="1"/>
</dbReference>
<proteinExistence type="predicted"/>
<evidence type="ECO:0000256" key="1">
    <source>
        <dbReference type="SAM" id="Phobius"/>
    </source>
</evidence>
<feature type="transmembrane region" description="Helical" evidence="1">
    <location>
        <begin position="93"/>
        <end position="111"/>
    </location>
</feature>
<keyword evidence="1" id="KW-0472">Membrane</keyword>
<dbReference type="EMBL" id="QAON01000009">
    <property type="protein sequence ID" value="PTQ88997.1"/>
    <property type="molecule type" value="Genomic_DNA"/>
</dbReference>
<keyword evidence="1" id="KW-0812">Transmembrane</keyword>
<dbReference type="Proteomes" id="UP000244223">
    <property type="component" value="Unassembled WGS sequence"/>
</dbReference>
<keyword evidence="1" id="KW-1133">Transmembrane helix</keyword>
<reference evidence="2 3" key="1">
    <citation type="submission" date="2018-04" db="EMBL/GenBank/DDBJ databases">
        <title>Genomic Encyclopedia of Archaeal and Bacterial Type Strains, Phase II (KMG-II): from individual species to whole genera.</title>
        <authorList>
            <person name="Goeker M."/>
        </authorList>
    </citation>
    <scope>NUCLEOTIDE SEQUENCE [LARGE SCALE GENOMIC DNA]</scope>
    <source>
        <strain evidence="2 3">DSM 5822</strain>
    </source>
</reference>
<organism evidence="2 3">
    <name type="scientific">Agitococcus lubricus</name>
    <dbReference type="NCBI Taxonomy" id="1077255"/>
    <lineage>
        <taxon>Bacteria</taxon>
        <taxon>Pseudomonadati</taxon>
        <taxon>Pseudomonadota</taxon>
        <taxon>Gammaproteobacteria</taxon>
        <taxon>Moraxellales</taxon>
        <taxon>Moraxellaceae</taxon>
        <taxon>Agitococcus</taxon>
    </lineage>
</organism>
<evidence type="ECO:0000313" key="2">
    <source>
        <dbReference type="EMBL" id="PTQ88997.1"/>
    </source>
</evidence>
<comment type="caution">
    <text evidence="2">The sequence shown here is derived from an EMBL/GenBank/DDBJ whole genome shotgun (WGS) entry which is preliminary data.</text>
</comment>
<evidence type="ECO:0000313" key="3">
    <source>
        <dbReference type="Proteomes" id="UP000244223"/>
    </source>
</evidence>
<gene>
    <name evidence="2" type="ORF">C8N29_10918</name>
</gene>
<name>A0A2T5IYI9_9GAMM</name>
<sequence>MYRLLVHLLLSVCGLGLADYLFDGVRFDHFSTLFGAAVLLAFANGIIKPLLILLTLPITVLSLGLFLLVINAAVLGLVAALLSGFYLDGFMSALLTWFIVAVTQGMGNLLLGKKKSS</sequence>
<accession>A0A2T5IYI9</accession>
<dbReference type="RefSeq" id="WP_107865914.1">
    <property type="nucleotide sequence ID" value="NZ_QAON01000009.1"/>
</dbReference>
<dbReference type="Pfam" id="PF04020">
    <property type="entry name" value="Phage_holin_4_2"/>
    <property type="match status" value="1"/>
</dbReference>
<dbReference type="AlphaFoldDB" id="A0A2T5IYI9"/>
<protein>
    <submittedName>
        <fullName evidence="2">Putative membrane protein</fullName>
    </submittedName>
</protein>